<reference evidence="6" key="1">
    <citation type="submission" date="2019-11" db="EMBL/GenBank/DDBJ databases">
        <authorList>
            <person name="Liu Y."/>
            <person name="Hou J."/>
            <person name="Li T.-Q."/>
            <person name="Guan C.-H."/>
            <person name="Wu X."/>
            <person name="Wu H.-Z."/>
            <person name="Ling F."/>
            <person name="Zhang R."/>
            <person name="Shi X.-G."/>
            <person name="Ren J.-P."/>
            <person name="Chen E.-F."/>
            <person name="Sun J.-M."/>
        </authorList>
    </citation>
    <scope>NUCLEOTIDE SEQUENCE</scope>
    <source>
        <strain evidence="6">Adult_tree_wgs_1</strain>
        <tissue evidence="6">Leaves</tissue>
    </source>
</reference>
<evidence type="ECO:0000256" key="4">
    <source>
        <dbReference type="SAM" id="MobiDB-lite"/>
    </source>
</evidence>
<feature type="compositionally biased region" description="Basic and acidic residues" evidence="4">
    <location>
        <begin position="995"/>
        <end position="1006"/>
    </location>
</feature>
<feature type="region of interest" description="Disordered" evidence="4">
    <location>
        <begin position="468"/>
        <end position="530"/>
    </location>
</feature>
<dbReference type="GO" id="GO:0008234">
    <property type="term" value="F:cysteine-type peptidase activity"/>
    <property type="evidence" value="ECO:0007669"/>
    <property type="project" value="InterPro"/>
</dbReference>
<dbReference type="EMBL" id="WJXA01000001">
    <property type="protein sequence ID" value="KAF7153418.1"/>
    <property type="molecule type" value="Genomic_DNA"/>
</dbReference>
<dbReference type="InterPro" id="IPR003653">
    <property type="entry name" value="Peptidase_C48_C"/>
</dbReference>
<feature type="domain" description="Ubiquitin-like protease family profile" evidence="5">
    <location>
        <begin position="666"/>
        <end position="766"/>
    </location>
</feature>
<dbReference type="SUPFAM" id="SSF54001">
    <property type="entry name" value="Cysteine proteinases"/>
    <property type="match status" value="1"/>
</dbReference>
<comment type="similarity">
    <text evidence="1">Belongs to the peptidase C48 family.</text>
</comment>
<organism evidence="6 7">
    <name type="scientific">Rhododendron simsii</name>
    <name type="common">Sims's rhododendron</name>
    <dbReference type="NCBI Taxonomy" id="118357"/>
    <lineage>
        <taxon>Eukaryota</taxon>
        <taxon>Viridiplantae</taxon>
        <taxon>Streptophyta</taxon>
        <taxon>Embryophyta</taxon>
        <taxon>Tracheophyta</taxon>
        <taxon>Spermatophyta</taxon>
        <taxon>Magnoliopsida</taxon>
        <taxon>eudicotyledons</taxon>
        <taxon>Gunneridae</taxon>
        <taxon>Pentapetalae</taxon>
        <taxon>asterids</taxon>
        <taxon>Ericales</taxon>
        <taxon>Ericaceae</taxon>
        <taxon>Ericoideae</taxon>
        <taxon>Rhodoreae</taxon>
        <taxon>Rhododendron</taxon>
    </lineage>
</organism>
<dbReference type="Gene3D" id="3.40.395.10">
    <property type="entry name" value="Adenoviral Proteinase, Chain A"/>
    <property type="match status" value="1"/>
</dbReference>
<protein>
    <recommendedName>
        <fullName evidence="5">Ubiquitin-like protease family profile domain-containing protein</fullName>
    </recommendedName>
</protein>
<dbReference type="GO" id="GO:0006508">
    <property type="term" value="P:proteolysis"/>
    <property type="evidence" value="ECO:0007669"/>
    <property type="project" value="UniProtKB-KW"/>
</dbReference>
<feature type="compositionally biased region" description="Acidic residues" evidence="4">
    <location>
        <begin position="505"/>
        <end position="514"/>
    </location>
</feature>
<proteinExistence type="inferred from homology"/>
<feature type="compositionally biased region" description="Basic and acidic residues" evidence="4">
    <location>
        <begin position="518"/>
        <end position="530"/>
    </location>
</feature>
<accession>A0A834M1C4</accession>
<evidence type="ECO:0000256" key="1">
    <source>
        <dbReference type="ARBA" id="ARBA00005234"/>
    </source>
</evidence>
<evidence type="ECO:0000256" key="3">
    <source>
        <dbReference type="ARBA" id="ARBA00022801"/>
    </source>
</evidence>
<feature type="compositionally biased region" description="Basic residues" evidence="4">
    <location>
        <begin position="145"/>
        <end position="161"/>
    </location>
</feature>
<evidence type="ECO:0000256" key="2">
    <source>
        <dbReference type="ARBA" id="ARBA00022670"/>
    </source>
</evidence>
<dbReference type="Proteomes" id="UP000626092">
    <property type="component" value="Unassembled WGS sequence"/>
</dbReference>
<comment type="caution">
    <text evidence="6">The sequence shown here is derived from an EMBL/GenBank/DDBJ whole genome shotgun (WGS) entry which is preliminary data.</text>
</comment>
<evidence type="ECO:0000259" key="5">
    <source>
        <dbReference type="Pfam" id="PF02902"/>
    </source>
</evidence>
<evidence type="ECO:0000313" key="7">
    <source>
        <dbReference type="Proteomes" id="UP000626092"/>
    </source>
</evidence>
<sequence length="1021" mass="115821">MECLGLGVFRPFVGGMSLVLTVISMMARSKAKARKSVVPPMKVQVKKGAIVHEGSSSHKEQRKPSGFAVYVKDFTRGLKKAFKEDNIIKQAEVMAAMSEWWHKGYWRKKYDETYEGASSPHGNEEEEVNDDESSQEEGDNCPPRPKNKKKSKGESKKKKKVPLIIKTRCSPRKFVSLIGTLTEDQCAAIKAFNPFHTLLDVKCGHMHRAFAMHLVQCFNPETCSIEFKRGFVVHITEEDVARVLGMPIGETPVPTECLESHREKIEEDFKGGFKGVEILKLENVIKEGHTDGKFHRAYMLFTLGCLLCPTTKEVAGNRLFPGVVADDLQTLKTFKWPAFVLEWLANEIRNYKVRATKGCPRKAEGVGGSLFLLMVIYFDLHPLDVEIGKEPQAPIGLWTKELIDIRISKEEEDKPIEESVFSQFPPHTLKNQLCIDMYENFMRQFMNNYTKLHEMDAAMGEPVIGSPVLGSPVLGSPEDGPSAQPVQDEGHSPQFSGNFELHQYEEEEGEEADQGDQIQEKGEEGNQIKEKGDEIAEEGEVGGTSKIIDGSASCKRKEEAMAISTDPTKRKRRRYVKPSPSIKSPYVAEPFVKTTKITEEEDSIINYLTTGPPTNDLSEVLIRIEGTKWPLTRKEVRESFRPSGLVSNMVMYTFTEWRMLKERAVATKGHPSRHIFSPTFASNLLHAQSDEFSSVLRDDCDPDKVGYDVLKCDMLFLPVLQSEHWYCVCVSLVESRVYILDSMNRKSQNLDQMEQVDILRTRLDIQTHPSPIKVSHWYSYDEVIGSRPSILKPATVRLKERAKRTAERDKNGIKMMRNAKRDWLNHRQRERNWAVQIWDVMANFKDKGPSNANIPFPAMITTMCEKAGVKEEKGDILGHHGCFKSIAKVTERKSSKMSHPSFKAGPSRPKAKKGAERKEQWNEIIVSNCEAIRAAQVRIEAYLRRMKRKQGKIMRYQKYCAAKIAVSTNEPYVPTTEDEQPTTSDEDEEAAESTEPLRDDTRKEKGGVPFTSWHVLCTDHS</sequence>
<keyword evidence="7" id="KW-1185">Reference proteome</keyword>
<dbReference type="InterPro" id="IPR038765">
    <property type="entry name" value="Papain-like_cys_pep_sf"/>
</dbReference>
<dbReference type="AlphaFoldDB" id="A0A834M1C4"/>
<keyword evidence="3" id="KW-0378">Hydrolase</keyword>
<dbReference type="PANTHER" id="PTHR34835">
    <property type="entry name" value="OS07G0283600 PROTEIN-RELATED"/>
    <property type="match status" value="1"/>
</dbReference>
<feature type="compositionally biased region" description="Acidic residues" evidence="4">
    <location>
        <begin position="124"/>
        <end position="139"/>
    </location>
</feature>
<dbReference type="PANTHER" id="PTHR34835:SF82">
    <property type="entry name" value="OS01G0826651 PROTEIN"/>
    <property type="match status" value="1"/>
</dbReference>
<keyword evidence="2" id="KW-0645">Protease</keyword>
<evidence type="ECO:0000313" key="6">
    <source>
        <dbReference type="EMBL" id="KAF7153418.1"/>
    </source>
</evidence>
<dbReference type="Pfam" id="PF02902">
    <property type="entry name" value="Peptidase_C48"/>
    <property type="match status" value="1"/>
</dbReference>
<feature type="region of interest" description="Disordered" evidence="4">
    <location>
        <begin position="970"/>
        <end position="1007"/>
    </location>
</feature>
<feature type="region of interest" description="Disordered" evidence="4">
    <location>
        <begin position="892"/>
        <end position="918"/>
    </location>
</feature>
<feature type="compositionally biased region" description="Acidic residues" evidence="4">
    <location>
        <begin position="976"/>
        <end position="992"/>
    </location>
</feature>
<feature type="region of interest" description="Disordered" evidence="4">
    <location>
        <begin position="114"/>
        <end position="161"/>
    </location>
</feature>
<gene>
    <name evidence="6" type="ORF">RHSIM_Rhsim01G0005200</name>
</gene>
<name>A0A834M1C4_RHOSS</name>